<evidence type="ECO:0000256" key="1">
    <source>
        <dbReference type="SAM" id="Coils"/>
    </source>
</evidence>
<accession>A0A0M2NGX4</accession>
<reference evidence="2 3" key="1">
    <citation type="submission" date="2015-04" db="EMBL/GenBank/DDBJ databases">
        <title>Draft genome sequence of bacteremic isolate Catabacter hongkongensis type strain HKU16T.</title>
        <authorList>
            <person name="Lau S.K."/>
            <person name="Teng J.L."/>
            <person name="Huang Y."/>
            <person name="Curreem S.O."/>
            <person name="Tsui S.K."/>
            <person name="Woo P.C."/>
        </authorList>
    </citation>
    <scope>NUCLEOTIDE SEQUENCE [LARGE SCALE GENOMIC DNA]</scope>
    <source>
        <strain evidence="2 3">HKU16</strain>
    </source>
</reference>
<name>A0A0M2NGX4_9FIRM</name>
<evidence type="ECO:0000313" key="2">
    <source>
        <dbReference type="EMBL" id="KKI51799.1"/>
    </source>
</evidence>
<dbReference type="STRING" id="270498.CHK_0684"/>
<sequence length="107" mass="11739">MKGLNQKAIGLAQFLDSRGYSGAGDTVMKMAGTINRLEAENAALREKLAAAIEDIKRMDRYIAKSDDPYAALCEVCKYKPQHGGKCKRCDVHDNAGFKWRGGQEGSE</sequence>
<protein>
    <submittedName>
        <fullName evidence="2">Uncharacterized protein</fullName>
    </submittedName>
</protein>
<organism evidence="2 3">
    <name type="scientific">Christensenella hongkongensis</name>
    <dbReference type="NCBI Taxonomy" id="270498"/>
    <lineage>
        <taxon>Bacteria</taxon>
        <taxon>Bacillati</taxon>
        <taxon>Bacillota</taxon>
        <taxon>Clostridia</taxon>
        <taxon>Christensenellales</taxon>
        <taxon>Christensenellaceae</taxon>
        <taxon>Christensenella</taxon>
    </lineage>
</organism>
<dbReference type="RefSeq" id="WP_046442628.1">
    <property type="nucleotide sequence ID" value="NZ_LAYJ01000063.1"/>
</dbReference>
<dbReference type="Proteomes" id="UP000034076">
    <property type="component" value="Unassembled WGS sequence"/>
</dbReference>
<comment type="caution">
    <text evidence="2">The sequence shown here is derived from an EMBL/GenBank/DDBJ whole genome shotgun (WGS) entry which is preliminary data.</text>
</comment>
<dbReference type="EMBL" id="LAYJ01000063">
    <property type="protein sequence ID" value="KKI51799.1"/>
    <property type="molecule type" value="Genomic_DNA"/>
</dbReference>
<keyword evidence="1" id="KW-0175">Coiled coil</keyword>
<proteinExistence type="predicted"/>
<dbReference type="AlphaFoldDB" id="A0A0M2NGX4"/>
<gene>
    <name evidence="2" type="ORF">CHK_0684</name>
</gene>
<feature type="coiled-coil region" evidence="1">
    <location>
        <begin position="27"/>
        <end position="54"/>
    </location>
</feature>
<evidence type="ECO:0000313" key="3">
    <source>
        <dbReference type="Proteomes" id="UP000034076"/>
    </source>
</evidence>
<keyword evidence="3" id="KW-1185">Reference proteome</keyword>